<name>A0A4Z2CYT9_SCHJA</name>
<evidence type="ECO:0000259" key="2">
    <source>
        <dbReference type="PROSITE" id="PS00028"/>
    </source>
</evidence>
<protein>
    <submittedName>
        <fullName evidence="3">Protein tiptop</fullName>
    </submittedName>
</protein>
<feature type="compositionally biased region" description="Polar residues" evidence="1">
    <location>
        <begin position="1566"/>
        <end position="1591"/>
    </location>
</feature>
<gene>
    <name evidence="3" type="ORF">EWB00_006306</name>
</gene>
<sequence length="2120" mass="230560">MIMPCVGIFSPIVMDTTSSSSANQINTCKSIDFCLPEINSPSPHALENSDHMGSGHRTNSKSNNNNTSDIHSSSKAQKFSPDLSQLAYPMVSTPQPPPLDLSNIPNSPNKSHTPDYLDVSSGKIQNSPRTIDSFQINTTTLTTTTTVTATTNSTVNINHDTSISDKSRVKCEVNSTSHDLNPTIPTMEKLVNVDWIETLKQYAESQTMIQANTNASNINNEIDMTRISEYNNNNRPNNEPLNLNSHTTTGDFTARFQAMLTNLSEFLFNSPQVANLAKNPTVDNLNFLSPSSTTSANVLSSTFSISEMNSNKLKSDDRSQQPTNLLNSAYPNNFIDNETGFNLFNGPDLSSTNPSLVITASLLGLLASGQKPTPLPEQVVSQSSTYSKCSVSSPKSSYQSSGVYPQSFLGNASIFPHQPPTSQVQPPRFLKPSVSLQHTSVHSSLGPHSSLAPTSCALADPPNLNEPKLSDPRDLLYQLGQQLMAMATSGINGTRQNFDLWNTNNTNINYNPMGLTSLNNPPNSAYIQPHITSNAGPITEQSRSPSLSSPLVPCVSSSSSSFNTSGLENSFRHLPPPTQQHHSNTNTGPFSGISMRGNQKYSAYYQHQRKQGFQTGVINEYVNNTVGRRQRNSLSPLSTNTRYVGRRLRSGLNNTLLPVPNLEMRSPQRFPTIRNQTASTGNTMTTGNNTNNISGMTSSSSNLCSNVRGNTPYRMMSNIGNNTSSHLLNPTKPHLQTENMNNTTHGQISNNNNNNNNNNSPQQTTRHRETAFICSCGKDFESLYIFTLHMKDTGHKPKCDQAEKDIPKLVRGQDMWINSETEQTREILRCMRCHQSFRSLPELTMHMMKTNHYSEIVYNDSGRCVFVNPDDNRRGSSSGNSSTGASSHYSGNNNLSHTPGKPGLSSTSTSGGRRSHKTMNTNWSNNTQTNYSNLRLSSSEEMNSIGKYQVRPYMPTSDKYDIRKTEDIFKRSGHSDDEQNHIKSDQKSTSEEYHKLAKNENNEEILDKHQTDFRKTFNSLSSPTSSPLAISLSPSSTLCKNEEEKQQSEKSSLMNVDILDEVENKQDSELIENENNGLQQMESFVEKNHPTTSVNNTSLSIKTELSDCNFIQSTPPESVINVVERNSPPIKLSPKSHRKRTYSEAGISIKSSSYIPNTTSTSYSPVSSPITMSGNELNSSNKFDSDVTDIKQVVPVISNSPNTAAKVSSTSEMSMNFSESPLSSLQKLVDTTHKPIKSTNVLNSVSSTGFTGLNPTINSNMMSCNNSSNKLSRSLGLANSTIVHSQYSPNKSGMNTCPGSPYSVHSTVSSSRLQGSPLSSPLGENDNIIPALSALYAYVERSSSTSSSQLRDTQGNLKSDLASPNNNVNKNNTSESGKNNFQFNDSDRTDDITPDVSSPPLLNHLSTPSSTISSCNNNIVTSLLSQSSSQPLIHSQMLPPFPLPAHPLIQAIYAAAMSNLAGQCVNPQIPTSSNGSTISDPLNAFKYAAMNFKEALDSFEVSSAGLQSKVLQGQSVATTTITTTSSATATLSPMGSNGSDSQTMDFANNWLNMLRTLVESTEKFDGNNSGCNKSVNNYSESQNSSTTPERLESQQLNNFGLHSPISKSLPSCIYEQSISDSQQNISSSAQNDPVHLNYPLSINCNRSDYSYTSALPSSSSASLSSTISPMMNAPNMLQTSRLTNIPSSFHSVINRSLSSYATANNNINTSSNISSCINNTNSNNLMTTITKKAKCHFCGKPFANKGQVRLHISKNKCPCLLQQSCHVAALAAAFGSNTNNNMNTVTNNNNNARKIPQSVGTLKPSAINSYLSTATCKRSNNSATSFNITNGNNGSNNINQNLTDSVHSFTSNSARSNIKDDLTSAPSALSLLKERFQNFDANQIPTTYSNFSSYLPTNTGNLLESNLTVSSSSSVTSFTSSYNSFPYSGKASTSSMPVSSPIPNMSWLGTPNCTTFSNSQSNKDPEVMNTPGTASSAAAVNAGHLAAMALLAQTLVQLTNATQSAPTSHSSISQTTNSDNNNNTNKTNITSQKSNSSENLFDSNNTFLPFLASNLLTSRNFLNLTPDPTIQSNMPFNFNLEALLNQMNMSKQLSSLNWPTNNQTMNMDDNQSSRQHQQQK</sequence>
<feature type="compositionally biased region" description="Low complexity" evidence="1">
    <location>
        <begin position="875"/>
        <end position="891"/>
    </location>
</feature>
<evidence type="ECO:0000256" key="1">
    <source>
        <dbReference type="SAM" id="MobiDB-lite"/>
    </source>
</evidence>
<feature type="compositionally biased region" description="Polar residues" evidence="1">
    <location>
        <begin position="579"/>
        <end position="589"/>
    </location>
</feature>
<feature type="region of interest" description="Disordered" evidence="1">
    <location>
        <begin position="1565"/>
        <end position="1591"/>
    </location>
</feature>
<feature type="region of interest" description="Disordered" evidence="1">
    <location>
        <begin position="869"/>
        <end position="930"/>
    </location>
</feature>
<feature type="compositionally biased region" description="Polar residues" evidence="1">
    <location>
        <begin position="440"/>
        <end position="453"/>
    </location>
</feature>
<feature type="compositionally biased region" description="Low complexity" evidence="1">
    <location>
        <begin position="1019"/>
        <end position="1038"/>
    </location>
</feature>
<dbReference type="InterPro" id="IPR013087">
    <property type="entry name" value="Znf_C2H2_type"/>
</dbReference>
<feature type="compositionally biased region" description="Low complexity" evidence="1">
    <location>
        <begin position="750"/>
        <end position="759"/>
    </location>
</feature>
<dbReference type="Proteomes" id="UP000311919">
    <property type="component" value="Unassembled WGS sequence"/>
</dbReference>
<dbReference type="STRING" id="6182.A0A4Z2CYT9"/>
<feature type="compositionally biased region" description="Polar residues" evidence="1">
    <location>
        <begin position="1287"/>
        <end position="1298"/>
    </location>
</feature>
<feature type="domain" description="C2H2-type" evidence="2">
    <location>
        <begin position="830"/>
        <end position="852"/>
    </location>
</feature>
<feature type="region of interest" description="Disordered" evidence="1">
    <location>
        <begin position="42"/>
        <end position="117"/>
    </location>
</feature>
<feature type="region of interest" description="Disordered" evidence="1">
    <location>
        <begin position="1018"/>
        <end position="1052"/>
    </location>
</feature>
<feature type="compositionally biased region" description="Low complexity" evidence="1">
    <location>
        <begin position="2010"/>
        <end position="2037"/>
    </location>
</feature>
<proteinExistence type="predicted"/>
<feature type="region of interest" description="Disordered" evidence="1">
    <location>
        <begin position="970"/>
        <end position="1004"/>
    </location>
</feature>
<feature type="region of interest" description="Disordered" evidence="1">
    <location>
        <begin position="565"/>
        <end position="589"/>
    </location>
</feature>
<accession>A0A4Z2CYT9</accession>
<feature type="region of interest" description="Disordered" evidence="1">
    <location>
        <begin position="720"/>
        <end position="766"/>
    </location>
</feature>
<feature type="region of interest" description="Disordered" evidence="1">
    <location>
        <begin position="440"/>
        <end position="471"/>
    </location>
</feature>
<feature type="region of interest" description="Disordered" evidence="1">
    <location>
        <begin position="2005"/>
        <end position="2039"/>
    </location>
</feature>
<feature type="region of interest" description="Disordered" evidence="1">
    <location>
        <begin position="2095"/>
        <end position="2120"/>
    </location>
</feature>
<reference evidence="3 4" key="1">
    <citation type="submission" date="2019-03" db="EMBL/GenBank/DDBJ databases">
        <title>An improved genome assembly of the fluke Schistosoma japonicum.</title>
        <authorList>
            <person name="Hu W."/>
            <person name="Luo F."/>
            <person name="Yin M."/>
            <person name="Mo X."/>
            <person name="Sun C."/>
            <person name="Wu Q."/>
            <person name="Zhu B."/>
            <person name="Xiang M."/>
            <person name="Wang J."/>
            <person name="Wang Y."/>
            <person name="Zhang T."/>
            <person name="Xu B."/>
            <person name="Zheng H."/>
            <person name="Feng Z."/>
        </authorList>
    </citation>
    <scope>NUCLEOTIDE SEQUENCE [LARGE SCALE GENOMIC DNA]</scope>
    <source>
        <strain evidence="3">HuSjv2</strain>
        <tissue evidence="3">Worms</tissue>
    </source>
</reference>
<dbReference type="OrthoDB" id="5815793at2759"/>
<feature type="region of interest" description="Disordered" evidence="1">
    <location>
        <begin position="1287"/>
        <end position="1323"/>
    </location>
</feature>
<dbReference type="EMBL" id="SKCS01000395">
    <property type="protein sequence ID" value="TNN09397.1"/>
    <property type="molecule type" value="Genomic_DNA"/>
</dbReference>
<dbReference type="PROSITE" id="PS00028">
    <property type="entry name" value="ZINC_FINGER_C2H2_1"/>
    <property type="match status" value="1"/>
</dbReference>
<feature type="compositionally biased region" description="Polar residues" evidence="1">
    <location>
        <begin position="720"/>
        <end position="749"/>
    </location>
</feature>
<feature type="compositionally biased region" description="Polar residues" evidence="1">
    <location>
        <begin position="918"/>
        <end position="930"/>
    </location>
</feature>
<keyword evidence="4" id="KW-1185">Reference proteome</keyword>
<comment type="caution">
    <text evidence="3">The sequence shown here is derived from an EMBL/GenBank/DDBJ whole genome shotgun (WGS) entry which is preliminary data.</text>
</comment>
<evidence type="ECO:0000313" key="4">
    <source>
        <dbReference type="Proteomes" id="UP000311919"/>
    </source>
</evidence>
<feature type="compositionally biased region" description="Polar residues" evidence="1">
    <location>
        <begin position="1373"/>
        <end position="1384"/>
    </location>
</feature>
<feature type="region of interest" description="Disordered" evidence="1">
    <location>
        <begin position="1344"/>
        <end position="1411"/>
    </location>
</feature>
<dbReference type="SMART" id="SM00355">
    <property type="entry name" value="ZnF_C2H2"/>
    <property type="match status" value="3"/>
</dbReference>
<feature type="compositionally biased region" description="Low complexity" evidence="1">
    <location>
        <begin position="380"/>
        <end position="393"/>
    </location>
</feature>
<evidence type="ECO:0000313" key="3">
    <source>
        <dbReference type="EMBL" id="TNN09397.1"/>
    </source>
</evidence>
<feature type="region of interest" description="Disordered" evidence="1">
    <location>
        <begin position="371"/>
        <end position="393"/>
    </location>
</feature>
<feature type="compositionally biased region" description="Low complexity" evidence="1">
    <location>
        <begin position="1300"/>
        <end position="1323"/>
    </location>
</feature>
<organism evidence="3 4">
    <name type="scientific">Schistosoma japonicum</name>
    <name type="common">Blood fluke</name>
    <dbReference type="NCBI Taxonomy" id="6182"/>
    <lineage>
        <taxon>Eukaryota</taxon>
        <taxon>Metazoa</taxon>
        <taxon>Spiralia</taxon>
        <taxon>Lophotrochozoa</taxon>
        <taxon>Platyhelminthes</taxon>
        <taxon>Trematoda</taxon>
        <taxon>Digenea</taxon>
        <taxon>Strigeidida</taxon>
        <taxon>Schistosomatoidea</taxon>
        <taxon>Schistosomatidae</taxon>
        <taxon>Schistosoma</taxon>
    </lineage>
</organism>